<evidence type="ECO:0008006" key="12">
    <source>
        <dbReference type="Google" id="ProtNLM"/>
    </source>
</evidence>
<organism evidence="10 11">
    <name type="scientific">Pseudoalteromonas lipolytica</name>
    <dbReference type="NCBI Taxonomy" id="570156"/>
    <lineage>
        <taxon>Bacteria</taxon>
        <taxon>Pseudomonadati</taxon>
        <taxon>Pseudomonadota</taxon>
        <taxon>Gammaproteobacteria</taxon>
        <taxon>Alteromonadales</taxon>
        <taxon>Pseudoalteromonadaceae</taxon>
        <taxon>Pseudoalteromonas</taxon>
    </lineage>
</organism>
<dbReference type="InterPro" id="IPR011545">
    <property type="entry name" value="DEAD/DEAH_box_helicase_dom"/>
</dbReference>
<dbReference type="RefSeq" id="WP_118845537.1">
    <property type="nucleotide sequence ID" value="NZ_CP032092.1"/>
</dbReference>
<keyword evidence="6" id="KW-0238">DNA-binding</keyword>
<protein>
    <recommendedName>
        <fullName evidence="12">ATP-dependent DNA helicase RecG</fullName>
    </recommendedName>
</protein>
<gene>
    <name evidence="10" type="ORF">D0907_20510</name>
</gene>
<keyword evidence="2" id="KW-0227">DNA damage</keyword>
<dbReference type="GO" id="GO:0006281">
    <property type="term" value="P:DNA repair"/>
    <property type="evidence" value="ECO:0007669"/>
    <property type="project" value="UniProtKB-KW"/>
</dbReference>
<keyword evidence="4" id="KW-0347">Helicase</keyword>
<accession>A0AAD0S409</accession>
<dbReference type="GO" id="GO:0005524">
    <property type="term" value="F:ATP binding"/>
    <property type="evidence" value="ECO:0007669"/>
    <property type="project" value="UniProtKB-KW"/>
</dbReference>
<dbReference type="GO" id="GO:0003678">
    <property type="term" value="F:DNA helicase activity"/>
    <property type="evidence" value="ECO:0007669"/>
    <property type="project" value="TreeGrafter"/>
</dbReference>
<dbReference type="PANTHER" id="PTHR47964:SF1">
    <property type="entry name" value="ATP-DEPENDENT DNA HELICASE HOMOLOG RECG, CHLOROPLASTIC"/>
    <property type="match status" value="1"/>
</dbReference>
<keyword evidence="7" id="KW-0234">DNA repair</keyword>
<dbReference type="SMART" id="SM00487">
    <property type="entry name" value="DEXDc"/>
    <property type="match status" value="1"/>
</dbReference>
<dbReference type="InterPro" id="IPR014001">
    <property type="entry name" value="Helicase_ATP-bd"/>
</dbReference>
<dbReference type="GO" id="GO:0016787">
    <property type="term" value="F:hydrolase activity"/>
    <property type="evidence" value="ECO:0007669"/>
    <property type="project" value="UniProtKB-KW"/>
</dbReference>
<evidence type="ECO:0000256" key="4">
    <source>
        <dbReference type="ARBA" id="ARBA00022806"/>
    </source>
</evidence>
<dbReference type="Proteomes" id="UP000264605">
    <property type="component" value="Plasmid unnamed2"/>
</dbReference>
<sequence length="633" mass="70780">MMELKSLECFGIKHAWQVPLICPVEIEDYTNIVTEFSKVYQLSGHKVVIAGKLVSAPSFNWVRGKGVLTIELFDDLGYLLSIKLFGDTKLIEESLAEVGSTYYFKGVSFANGAYLNLRAAKLISSADIGKFVPIYKSKRGYLSKEQVREVIRKQLPNTLNQAEKHLREVIKWVPNIRQVLKTKKMTLKDVLTELHNPSSVESWEEARGVIKRIAALYCIREMNALNPREPNKLVNSLHGLPINVLKEKIPFELTTEQTQIVESITNKFKEGTKVDGALIGDVGTGKTVVYGICAASVVSAGGRAAIMLPSQTLAEQIHEELNSYFGSLKPVLVTLETEQTNLEEMNFLIGTSALLHRRVGVLDLVVVDEQHRFGLEQRELLLSENTHFLEATATPIPRTQALISYGNSKHIFRLTKCHAKKEITTKLRLKSESHALMKECLNQVELGNKVLVVCPTKDNSENFASVEEVFTKWNKFARNKVRYIHSGCSPDHNRKSIADIKSGKASILISTTMVEIGLTIPRLTKTIIYHAERFGTITCHQIRGRLVRHGGKGQLDLYCPTEIGEKSLQRLLLLTKFDDGYELAEQDMILRGFGDIVKASDLSQSGSTKSILIGEKVEVSDVEEILSTLETTN</sequence>
<dbReference type="SUPFAM" id="SSF52540">
    <property type="entry name" value="P-loop containing nucleoside triphosphate hydrolases"/>
    <property type="match status" value="1"/>
</dbReference>
<dbReference type="PROSITE" id="PS51192">
    <property type="entry name" value="HELICASE_ATP_BIND_1"/>
    <property type="match status" value="1"/>
</dbReference>
<evidence type="ECO:0000256" key="5">
    <source>
        <dbReference type="ARBA" id="ARBA00022840"/>
    </source>
</evidence>
<keyword evidence="3" id="KW-0378">Hydrolase</keyword>
<evidence type="ECO:0000259" key="8">
    <source>
        <dbReference type="PROSITE" id="PS51192"/>
    </source>
</evidence>
<evidence type="ECO:0000256" key="7">
    <source>
        <dbReference type="ARBA" id="ARBA00023204"/>
    </source>
</evidence>
<evidence type="ECO:0000256" key="2">
    <source>
        <dbReference type="ARBA" id="ARBA00022763"/>
    </source>
</evidence>
<evidence type="ECO:0000259" key="9">
    <source>
        <dbReference type="PROSITE" id="PS51194"/>
    </source>
</evidence>
<dbReference type="SMART" id="SM00490">
    <property type="entry name" value="HELICc"/>
    <property type="match status" value="1"/>
</dbReference>
<proteinExistence type="predicted"/>
<evidence type="ECO:0000256" key="1">
    <source>
        <dbReference type="ARBA" id="ARBA00022741"/>
    </source>
</evidence>
<evidence type="ECO:0000256" key="3">
    <source>
        <dbReference type="ARBA" id="ARBA00022801"/>
    </source>
</evidence>
<dbReference type="GeneID" id="99507863"/>
<dbReference type="Pfam" id="PF00270">
    <property type="entry name" value="DEAD"/>
    <property type="match status" value="1"/>
</dbReference>
<geneLocation type="plasmid" evidence="10 11">
    <name>unnamed2</name>
</geneLocation>
<evidence type="ECO:0000313" key="11">
    <source>
        <dbReference type="Proteomes" id="UP000264605"/>
    </source>
</evidence>
<evidence type="ECO:0000313" key="10">
    <source>
        <dbReference type="EMBL" id="AXV67714.1"/>
    </source>
</evidence>
<feature type="domain" description="Helicase C-terminal" evidence="9">
    <location>
        <begin position="436"/>
        <end position="589"/>
    </location>
</feature>
<dbReference type="EMBL" id="CP032092">
    <property type="protein sequence ID" value="AXV67714.1"/>
    <property type="molecule type" value="Genomic_DNA"/>
</dbReference>
<dbReference type="InterPro" id="IPR001650">
    <property type="entry name" value="Helicase_C-like"/>
</dbReference>
<dbReference type="GO" id="GO:0003677">
    <property type="term" value="F:DNA binding"/>
    <property type="evidence" value="ECO:0007669"/>
    <property type="project" value="UniProtKB-KW"/>
</dbReference>
<dbReference type="KEGG" id="pdj:D0907_20510"/>
<feature type="domain" description="Helicase ATP-binding" evidence="8">
    <location>
        <begin position="267"/>
        <end position="413"/>
    </location>
</feature>
<keyword evidence="5" id="KW-0067">ATP-binding</keyword>
<dbReference type="AlphaFoldDB" id="A0AAD0S409"/>
<dbReference type="InterPro" id="IPR047112">
    <property type="entry name" value="RecG/Mfd"/>
</dbReference>
<reference evidence="10 11" key="1">
    <citation type="submission" date="2018-08" db="EMBL/GenBank/DDBJ databases">
        <title>Draft genome sequence of Pseudoalteromonas donghaensis HJ51.</title>
        <authorList>
            <person name="Oh J."/>
            <person name="Roh D."/>
        </authorList>
    </citation>
    <scope>NUCLEOTIDE SEQUENCE [LARGE SCALE GENOMIC DNA]</scope>
    <source>
        <strain evidence="10 11">HJ51</strain>
        <plasmid evidence="10 11">unnamed2</plasmid>
    </source>
</reference>
<name>A0AAD0S409_9GAMM</name>
<dbReference type="PROSITE" id="PS51194">
    <property type="entry name" value="HELICASE_CTER"/>
    <property type="match status" value="1"/>
</dbReference>
<dbReference type="Pfam" id="PF00271">
    <property type="entry name" value="Helicase_C"/>
    <property type="match status" value="1"/>
</dbReference>
<dbReference type="InterPro" id="IPR027417">
    <property type="entry name" value="P-loop_NTPase"/>
</dbReference>
<dbReference type="PANTHER" id="PTHR47964">
    <property type="entry name" value="ATP-DEPENDENT DNA HELICASE HOMOLOG RECG, CHLOROPLASTIC"/>
    <property type="match status" value="1"/>
</dbReference>
<dbReference type="Gene3D" id="3.40.50.300">
    <property type="entry name" value="P-loop containing nucleotide triphosphate hydrolases"/>
    <property type="match status" value="2"/>
</dbReference>
<evidence type="ECO:0000256" key="6">
    <source>
        <dbReference type="ARBA" id="ARBA00023125"/>
    </source>
</evidence>
<keyword evidence="1" id="KW-0547">Nucleotide-binding</keyword>
<keyword evidence="10" id="KW-0614">Plasmid</keyword>